<dbReference type="InterPro" id="IPR035905">
    <property type="entry name" value="Barstar-like_sf"/>
</dbReference>
<dbReference type="EMBL" id="RKMG01000013">
    <property type="protein sequence ID" value="RPA60573.1"/>
    <property type="molecule type" value="Genomic_DNA"/>
</dbReference>
<dbReference type="InterPro" id="IPR000468">
    <property type="entry name" value="Barstar"/>
</dbReference>
<evidence type="ECO:0000313" key="3">
    <source>
        <dbReference type="EMBL" id="RPA60573.1"/>
    </source>
</evidence>
<accession>A0A3N4GCN7</accession>
<keyword evidence="4" id="KW-1185">Reference proteome</keyword>
<comment type="similarity">
    <text evidence="1">Belongs to the barstar family.</text>
</comment>
<evidence type="ECO:0000259" key="2">
    <source>
        <dbReference type="Pfam" id="PF01337"/>
    </source>
</evidence>
<reference evidence="3 4" key="1">
    <citation type="submission" date="2018-11" db="EMBL/GenBank/DDBJ databases">
        <title>Aerococcus sp. SJQ22, whole genome shotgun sequence.</title>
        <authorList>
            <person name="Sun L."/>
            <person name="Gao X."/>
            <person name="Chen W."/>
            <person name="Huang K."/>
        </authorList>
    </citation>
    <scope>NUCLEOTIDE SEQUENCE [LARGE SCALE GENOMIC DNA]</scope>
    <source>
        <strain evidence="3 4">SJQ22</strain>
    </source>
</reference>
<comment type="caution">
    <text evidence="3">The sequence shown here is derived from an EMBL/GenBank/DDBJ whole genome shotgun (WGS) entry which is preliminary data.</text>
</comment>
<gene>
    <name evidence="3" type="ORF">EF384_05260</name>
</gene>
<dbReference type="AlphaFoldDB" id="A0A3N4GCN7"/>
<dbReference type="Pfam" id="PF01337">
    <property type="entry name" value="Barstar"/>
    <property type="match status" value="1"/>
</dbReference>
<organism evidence="3 4">
    <name type="scientific">Aerococcus agrisoli</name>
    <dbReference type="NCBI Taxonomy" id="2487350"/>
    <lineage>
        <taxon>Bacteria</taxon>
        <taxon>Bacillati</taxon>
        <taxon>Bacillota</taxon>
        <taxon>Bacilli</taxon>
        <taxon>Lactobacillales</taxon>
        <taxon>Aerococcaceae</taxon>
        <taxon>Aerococcus</taxon>
    </lineage>
</organism>
<dbReference type="RefSeq" id="WP_123779961.1">
    <property type="nucleotide sequence ID" value="NZ_RKMG01000013.1"/>
</dbReference>
<proteinExistence type="inferred from homology"/>
<sequence length="88" mass="10489">MYRISIDGQDIFDRTDLHDYLAYALDFPEYYGRNLDALHDLLMAHQDRLEIQIVHFDELHDHLGHYADRFLKLLLDVAEKNAFVTVLR</sequence>
<dbReference type="SUPFAM" id="SSF52038">
    <property type="entry name" value="Barstar-related"/>
    <property type="match status" value="1"/>
</dbReference>
<name>A0A3N4GCN7_9LACT</name>
<evidence type="ECO:0000256" key="1">
    <source>
        <dbReference type="ARBA" id="ARBA00006845"/>
    </source>
</evidence>
<dbReference type="Proteomes" id="UP000273977">
    <property type="component" value="Unassembled WGS sequence"/>
</dbReference>
<dbReference type="OrthoDB" id="7575400at2"/>
<dbReference type="Gene3D" id="3.30.370.10">
    <property type="entry name" value="Barstar-like"/>
    <property type="match status" value="1"/>
</dbReference>
<protein>
    <submittedName>
        <fullName evidence="3">Ribonuclease barnase inhibitor barstar</fullName>
    </submittedName>
</protein>
<feature type="domain" description="Barstar (barnase inhibitor)" evidence="2">
    <location>
        <begin position="4"/>
        <end position="80"/>
    </location>
</feature>
<evidence type="ECO:0000313" key="4">
    <source>
        <dbReference type="Proteomes" id="UP000273977"/>
    </source>
</evidence>